<evidence type="ECO:0000313" key="2">
    <source>
        <dbReference type="Proteomes" id="UP000238338"/>
    </source>
</evidence>
<accession>A0A2S8S6F3</accession>
<comment type="caution">
    <text evidence="1">The sequence shown here is derived from an EMBL/GenBank/DDBJ whole genome shotgun (WGS) entry which is preliminary data.</text>
</comment>
<dbReference type="Proteomes" id="UP000238338">
    <property type="component" value="Unassembled WGS sequence"/>
</dbReference>
<keyword evidence="2" id="KW-1185">Reference proteome</keyword>
<protein>
    <submittedName>
        <fullName evidence="1">Uncharacterized protein</fullName>
    </submittedName>
</protein>
<dbReference type="EMBL" id="PVEP01000005">
    <property type="protein sequence ID" value="PQV56380.1"/>
    <property type="molecule type" value="Genomic_DNA"/>
</dbReference>
<organism evidence="1 2">
    <name type="scientific">Albidovulum denitrificans</name>
    <dbReference type="NCBI Taxonomy" id="404881"/>
    <lineage>
        <taxon>Bacteria</taxon>
        <taxon>Pseudomonadati</taxon>
        <taxon>Pseudomonadota</taxon>
        <taxon>Alphaproteobacteria</taxon>
        <taxon>Rhodobacterales</taxon>
        <taxon>Paracoccaceae</taxon>
        <taxon>Albidovulum</taxon>
    </lineage>
</organism>
<dbReference type="AlphaFoldDB" id="A0A2S8S6F3"/>
<evidence type="ECO:0000313" key="1">
    <source>
        <dbReference type="EMBL" id="PQV56380.1"/>
    </source>
</evidence>
<proteinExistence type="predicted"/>
<reference evidence="1 2" key="1">
    <citation type="submission" date="2018-02" db="EMBL/GenBank/DDBJ databases">
        <title>Genomic Encyclopedia of Archaeal and Bacterial Type Strains, Phase II (KMG-II): from individual species to whole genera.</title>
        <authorList>
            <person name="Goeker M."/>
        </authorList>
    </citation>
    <scope>NUCLEOTIDE SEQUENCE [LARGE SCALE GENOMIC DNA]</scope>
    <source>
        <strain evidence="1 2">DSM 18921</strain>
    </source>
</reference>
<gene>
    <name evidence="1" type="ORF">LX70_02646</name>
</gene>
<sequence>MTQGMKIVAPKEQHEAFRLKLIGLFRQHQYTVDAQEMLAISSYFVGQLIALQDQRKVTPEQAMQIVQANLAEGNRQVVRNLMEQTGGMA</sequence>
<name>A0A2S8S6F3_9RHOB</name>